<feature type="domain" description="Response regulatory" evidence="10">
    <location>
        <begin position="928"/>
        <end position="1044"/>
    </location>
</feature>
<evidence type="ECO:0000256" key="1">
    <source>
        <dbReference type="ARBA" id="ARBA00000085"/>
    </source>
</evidence>
<dbReference type="PROSITE" id="PS50113">
    <property type="entry name" value="PAC"/>
    <property type="match status" value="3"/>
</dbReference>
<dbReference type="Pfam" id="PF00512">
    <property type="entry name" value="HisKA"/>
    <property type="match status" value="1"/>
</dbReference>
<dbReference type="CDD" id="cd17580">
    <property type="entry name" value="REC_2_DhkD-like"/>
    <property type="match status" value="1"/>
</dbReference>
<dbReference type="InterPro" id="IPR000014">
    <property type="entry name" value="PAS"/>
</dbReference>
<dbReference type="Gene3D" id="3.40.50.2300">
    <property type="match status" value="1"/>
</dbReference>
<accession>A0A2S7IK15</accession>
<dbReference type="InterPro" id="IPR035965">
    <property type="entry name" value="PAS-like_dom_sf"/>
</dbReference>
<evidence type="ECO:0000259" key="11">
    <source>
        <dbReference type="PROSITE" id="PS50112"/>
    </source>
</evidence>
<evidence type="ECO:0000256" key="4">
    <source>
        <dbReference type="ARBA" id="ARBA00022679"/>
    </source>
</evidence>
<dbReference type="PANTHER" id="PTHR43547">
    <property type="entry name" value="TWO-COMPONENT HISTIDINE KINASE"/>
    <property type="match status" value="1"/>
</dbReference>
<dbReference type="InterPro" id="IPR001610">
    <property type="entry name" value="PAC"/>
</dbReference>
<dbReference type="InterPro" id="IPR013655">
    <property type="entry name" value="PAS_fold_3"/>
</dbReference>
<dbReference type="FunFam" id="1.10.287.130:FF:000001">
    <property type="entry name" value="Two-component sensor histidine kinase"/>
    <property type="match status" value="1"/>
</dbReference>
<dbReference type="SMART" id="SM00448">
    <property type="entry name" value="REC"/>
    <property type="match status" value="1"/>
</dbReference>
<evidence type="ECO:0000259" key="9">
    <source>
        <dbReference type="PROSITE" id="PS50109"/>
    </source>
</evidence>
<dbReference type="PROSITE" id="PS50109">
    <property type="entry name" value="HIS_KIN"/>
    <property type="match status" value="1"/>
</dbReference>
<evidence type="ECO:0000256" key="3">
    <source>
        <dbReference type="ARBA" id="ARBA00022553"/>
    </source>
</evidence>
<dbReference type="Pfam" id="PF00989">
    <property type="entry name" value="PAS"/>
    <property type="match status" value="1"/>
</dbReference>
<dbReference type="PRINTS" id="PR00344">
    <property type="entry name" value="BCTRLSENSOR"/>
</dbReference>
<dbReference type="InterPro" id="IPR003594">
    <property type="entry name" value="HATPase_dom"/>
</dbReference>
<feature type="modified residue" description="4-aspartylphosphate" evidence="8">
    <location>
        <position position="977"/>
    </location>
</feature>
<dbReference type="SMART" id="SM00388">
    <property type="entry name" value="HisKA"/>
    <property type="match status" value="1"/>
</dbReference>
<dbReference type="SMART" id="SM00387">
    <property type="entry name" value="HATPase_c"/>
    <property type="match status" value="1"/>
</dbReference>
<feature type="domain" description="PAS" evidence="11">
    <location>
        <begin position="425"/>
        <end position="482"/>
    </location>
</feature>
<dbReference type="Gene3D" id="3.30.565.10">
    <property type="entry name" value="Histidine kinase-like ATPase, C-terminal domain"/>
    <property type="match status" value="1"/>
</dbReference>
<dbReference type="CDD" id="cd00130">
    <property type="entry name" value="PAS"/>
    <property type="match status" value="3"/>
</dbReference>
<dbReference type="InterPro" id="IPR005467">
    <property type="entry name" value="His_kinase_dom"/>
</dbReference>
<dbReference type="NCBIfam" id="TIGR00229">
    <property type="entry name" value="sensory_box"/>
    <property type="match status" value="3"/>
</dbReference>
<name>A0A2S7IK15_9BACT</name>
<dbReference type="InterPro" id="IPR000700">
    <property type="entry name" value="PAS-assoc_C"/>
</dbReference>
<dbReference type="GO" id="GO:0006355">
    <property type="term" value="P:regulation of DNA-templated transcription"/>
    <property type="evidence" value="ECO:0007669"/>
    <property type="project" value="InterPro"/>
</dbReference>
<comment type="caution">
    <text evidence="13">The sequence shown here is derived from an EMBL/GenBank/DDBJ whole genome shotgun (WGS) entry which is preliminary data.</text>
</comment>
<dbReference type="Pfam" id="PF08447">
    <property type="entry name" value="PAS_3"/>
    <property type="match status" value="2"/>
</dbReference>
<dbReference type="InterPro" id="IPR004358">
    <property type="entry name" value="Sig_transdc_His_kin-like_C"/>
</dbReference>
<protein>
    <recommendedName>
        <fullName evidence="2">histidine kinase</fullName>
        <ecNumber evidence="2">2.7.13.3</ecNumber>
    </recommendedName>
</protein>
<dbReference type="InterPro" id="IPR003661">
    <property type="entry name" value="HisK_dim/P_dom"/>
</dbReference>
<dbReference type="PROSITE" id="PS50112">
    <property type="entry name" value="PAS"/>
    <property type="match status" value="2"/>
</dbReference>
<evidence type="ECO:0000256" key="5">
    <source>
        <dbReference type="ARBA" id="ARBA00022777"/>
    </source>
</evidence>
<feature type="domain" description="PAC" evidence="12">
    <location>
        <begin position="628"/>
        <end position="680"/>
    </location>
</feature>
<dbReference type="Gene3D" id="1.10.287.130">
    <property type="match status" value="1"/>
</dbReference>
<dbReference type="EMBL" id="PTRA01000002">
    <property type="protein sequence ID" value="PQA56905.1"/>
    <property type="molecule type" value="Genomic_DNA"/>
</dbReference>
<evidence type="ECO:0000259" key="10">
    <source>
        <dbReference type="PROSITE" id="PS50110"/>
    </source>
</evidence>
<comment type="catalytic activity">
    <reaction evidence="1">
        <text>ATP + protein L-histidine = ADP + protein N-phospho-L-histidine.</text>
        <dbReference type="EC" id="2.7.13.3"/>
    </reaction>
</comment>
<dbReference type="RefSeq" id="WP_104714479.1">
    <property type="nucleotide sequence ID" value="NZ_PTRA01000002.1"/>
</dbReference>
<feature type="domain" description="PAC" evidence="12">
    <location>
        <begin position="87"/>
        <end position="139"/>
    </location>
</feature>
<dbReference type="OrthoDB" id="9808408at2"/>
<dbReference type="SMART" id="SM00091">
    <property type="entry name" value="PAS"/>
    <property type="match status" value="4"/>
</dbReference>
<dbReference type="InterPro" id="IPR013767">
    <property type="entry name" value="PAS_fold"/>
</dbReference>
<evidence type="ECO:0000259" key="12">
    <source>
        <dbReference type="PROSITE" id="PS50113"/>
    </source>
</evidence>
<dbReference type="SUPFAM" id="SSF55874">
    <property type="entry name" value="ATPase domain of HSP90 chaperone/DNA topoisomerase II/histidine kinase"/>
    <property type="match status" value="1"/>
</dbReference>
<dbReference type="InterPro" id="IPR001789">
    <property type="entry name" value="Sig_transdc_resp-reg_receiver"/>
</dbReference>
<proteinExistence type="predicted"/>
<evidence type="ECO:0000256" key="8">
    <source>
        <dbReference type="PROSITE-ProRule" id="PRU00169"/>
    </source>
</evidence>
<dbReference type="PROSITE" id="PS50110">
    <property type="entry name" value="RESPONSE_REGULATORY"/>
    <property type="match status" value="1"/>
</dbReference>
<evidence type="ECO:0000256" key="2">
    <source>
        <dbReference type="ARBA" id="ARBA00012438"/>
    </source>
</evidence>
<dbReference type="SUPFAM" id="SSF55785">
    <property type="entry name" value="PYP-like sensor domain (PAS domain)"/>
    <property type="match status" value="5"/>
</dbReference>
<dbReference type="AlphaFoldDB" id="A0A2S7IK15"/>
<dbReference type="InterPro" id="IPR011006">
    <property type="entry name" value="CheY-like_superfamily"/>
</dbReference>
<keyword evidence="5" id="KW-0418">Kinase</keyword>
<keyword evidence="4" id="KW-0808">Transferase</keyword>
<evidence type="ECO:0000256" key="6">
    <source>
        <dbReference type="ARBA" id="ARBA00023012"/>
    </source>
</evidence>
<feature type="domain" description="PAC" evidence="12">
    <location>
        <begin position="500"/>
        <end position="552"/>
    </location>
</feature>
<evidence type="ECO:0000313" key="14">
    <source>
        <dbReference type="Proteomes" id="UP000239590"/>
    </source>
</evidence>
<dbReference type="Gene3D" id="2.10.70.100">
    <property type="match status" value="1"/>
</dbReference>
<organism evidence="13 14">
    <name type="scientific">Siphonobacter curvatus</name>
    <dbReference type="NCBI Taxonomy" id="2094562"/>
    <lineage>
        <taxon>Bacteria</taxon>
        <taxon>Pseudomonadati</taxon>
        <taxon>Bacteroidota</taxon>
        <taxon>Cytophagia</taxon>
        <taxon>Cytophagales</taxon>
        <taxon>Cytophagaceae</taxon>
        <taxon>Siphonobacter</taxon>
    </lineage>
</organism>
<dbReference type="SUPFAM" id="SSF47384">
    <property type="entry name" value="Homodimeric domain of signal transducing histidine kinase"/>
    <property type="match status" value="1"/>
</dbReference>
<dbReference type="InterPro" id="IPR036097">
    <property type="entry name" value="HisK_dim/P_sf"/>
</dbReference>
<dbReference type="EC" id="2.7.13.3" evidence="2"/>
<keyword evidence="3 8" id="KW-0597">Phosphoprotein</keyword>
<gene>
    <name evidence="13" type="ORF">C5O19_16345</name>
</gene>
<keyword evidence="7" id="KW-0472">Membrane</keyword>
<dbReference type="Pfam" id="PF00072">
    <property type="entry name" value="Response_reg"/>
    <property type="match status" value="1"/>
</dbReference>
<evidence type="ECO:0000256" key="7">
    <source>
        <dbReference type="ARBA" id="ARBA00023136"/>
    </source>
</evidence>
<dbReference type="InterPro" id="IPR036890">
    <property type="entry name" value="HATPase_C_sf"/>
</dbReference>
<keyword evidence="6" id="KW-0902">Two-component regulatory system</keyword>
<dbReference type="Pfam" id="PF02518">
    <property type="entry name" value="HATPase_c"/>
    <property type="match status" value="1"/>
</dbReference>
<reference evidence="14" key="1">
    <citation type="submission" date="2018-02" db="EMBL/GenBank/DDBJ databases">
        <title>Genome sequencing of Solimonas sp. HR-BB.</title>
        <authorList>
            <person name="Lee Y."/>
            <person name="Jeon C.O."/>
        </authorList>
    </citation>
    <scope>NUCLEOTIDE SEQUENCE [LARGE SCALE GENOMIC DNA]</scope>
    <source>
        <strain evidence="14">HR-U</strain>
    </source>
</reference>
<dbReference type="FunFam" id="3.30.565.10:FF:000006">
    <property type="entry name" value="Sensor histidine kinase WalK"/>
    <property type="match status" value="1"/>
</dbReference>
<dbReference type="GO" id="GO:0000155">
    <property type="term" value="F:phosphorelay sensor kinase activity"/>
    <property type="evidence" value="ECO:0007669"/>
    <property type="project" value="InterPro"/>
</dbReference>
<sequence length="1049" mass="120325">MNTSNLPHSTHLPGAEECQILLASLAQTFWETDVQGNVLADSPSWRAYTGQTYKEWLQLGWTATVHPDDRVEALRQWQEALPQQKPIDLEFRLQRPEGGWRWTNIRATPILNPDATVKKWLGFTIDLSSKKQAEEKLLEVHQTYQLRLEQQVSKRTQELAENRELLQATLDSTLEMIQVFKSVRNEAGEIIDFTWVLNNKASERHYGDVIGKSLLTLQPGVERIGIFDTFKWVCETGIPDQSERHYAYEQFHGWFYQSTVKVDDGVATTTTDMTARKKAELELSTTKEHLQTILDSSLYIIQAFEAVRDPDGKIIDFVWVMNNQLAIQQNGEVIGKSLLEISPGVRETGLFEKFIQVTETGVSINDEQYYDREQFKDWFHLTLVKMGDGFVMNTDNITQRKQAELENLRLKDEIAQRAESALRVNEERYRVLIQNLPDYAIFRIDANGIIVEWTEAAQQVQGFVTEEVLGQPIDLFYTPEERAAGHLQQELEEASQIGHTEKETQRIRKNGERFWVNEITVAIRNEQGQLQGFTKISRDITLRKQEEAVRQQLETRTRLAVEAAEMATWEWHLPTDQVYWNEQHYHLLGLEVRSGIEESGLFLSHIHPEDQEPITSQLNQTIKQRVPYDEQFRIVREDGQVRWMSGYGKVTPEHDGVPVQLSGVMFDITDRKAAEESLREAARRKDEFLAMLAHELRNPMSTIRNGLQVLSLTTTTDSNAQRILEMMNRQTDHLVRLVDDLLDVSRISQGKIELRKERVNLIELVKQAVDAANPLYQSKQRHLHVSLPVTPIFMEGDDTRLIQMVTNLLTNGVRYTLAEGQVWLSLEHQGQQAILQVRDNGIGLTREQQASIFDLFVQVDHSLARSQGGLGVGLTVVKRLVEMHGGRIDVQSPGLGQGSTFTIYLPTLEIQRTKEITPHTHEAVTQYRILIVDDNPDACLTLRMYLELKGYEVHTENSGHAGIKAAERVRPDAILLDIGMPGLDGYETCRLIRQQSWGESILLIALTGYGQFEDKQRTLEAGFDEHLVKPVKLELLMQLMEDWMKRKQS</sequence>
<dbReference type="CDD" id="cd00082">
    <property type="entry name" value="HisKA"/>
    <property type="match status" value="1"/>
</dbReference>
<dbReference type="Proteomes" id="UP000239590">
    <property type="component" value="Unassembled WGS sequence"/>
</dbReference>
<dbReference type="SUPFAM" id="SSF52172">
    <property type="entry name" value="CheY-like"/>
    <property type="match status" value="1"/>
</dbReference>
<dbReference type="SMART" id="SM00086">
    <property type="entry name" value="PAC"/>
    <property type="match status" value="3"/>
</dbReference>
<feature type="domain" description="PAS" evidence="11">
    <location>
        <begin position="553"/>
        <end position="625"/>
    </location>
</feature>
<feature type="domain" description="Histidine kinase" evidence="9">
    <location>
        <begin position="691"/>
        <end position="909"/>
    </location>
</feature>
<evidence type="ECO:0000313" key="13">
    <source>
        <dbReference type="EMBL" id="PQA56905.1"/>
    </source>
</evidence>
<dbReference type="Gene3D" id="3.30.450.20">
    <property type="entry name" value="PAS domain"/>
    <property type="match status" value="5"/>
</dbReference>
<dbReference type="PANTHER" id="PTHR43547:SF2">
    <property type="entry name" value="HYBRID SIGNAL TRANSDUCTION HISTIDINE KINASE C"/>
    <property type="match status" value="1"/>
</dbReference>
<keyword evidence="14" id="KW-1185">Reference proteome</keyword>